<evidence type="ECO:0000259" key="5">
    <source>
        <dbReference type="Pfam" id="PF13649"/>
    </source>
</evidence>
<name>A0A0F4GEG9_9PEZI</name>
<reference evidence="6 7" key="1">
    <citation type="submission" date="2015-03" db="EMBL/GenBank/DDBJ databases">
        <title>RNA-seq based gene annotation and comparative genomics of four Zymoseptoria species reveal species-specific pathogenicity related genes and transposable element activity.</title>
        <authorList>
            <person name="Grandaubert J."/>
            <person name="Bhattacharyya A."/>
            <person name="Stukenbrock E.H."/>
        </authorList>
    </citation>
    <scope>NUCLEOTIDE SEQUENCE [LARGE SCALE GENOMIC DNA]</scope>
    <source>
        <strain evidence="6 7">Zb18110</strain>
    </source>
</reference>
<gene>
    <name evidence="6" type="ORF">TI39_contig1049g00002</name>
</gene>
<keyword evidence="7" id="KW-1185">Reference proteome</keyword>
<dbReference type="Proteomes" id="UP000033647">
    <property type="component" value="Unassembled WGS sequence"/>
</dbReference>
<keyword evidence="3" id="KW-0949">S-adenosyl-L-methionine</keyword>
<proteinExistence type="inferred from homology"/>
<dbReference type="OrthoDB" id="3649322at2759"/>
<dbReference type="PANTHER" id="PTHR35897">
    <property type="entry name" value="METHYLTRANSFERASE AUSD"/>
    <property type="match status" value="1"/>
</dbReference>
<comment type="similarity">
    <text evidence="4">Belongs to the class I-like SAM-binding methyltransferase superfamily.</text>
</comment>
<sequence>MNDFWDSQDPDLSPDFRELLAGHSRIPPESFCEHIKEVRAKAWEVQKYPCIGSYMFLHLSMKQHPAYPATLDSLRSSNDAMLLDLGCCLGQDLRKLAHDGVPSEQLVGYDIEPGFFSVGYEAFRDKSHFQARFIAGNFLAAGVPGSAEKEQYQFIHAAYFFHLWSWRKQVEAYTKAILMLKDEPGCVLFGVNTGVENARLIDDGGPFSRLDENQEYTWLHDTKSMTRMLDEVAVKTGRQLQVTVEERAIIDPRTLSVQAVADLGWTRALTFTVRTT</sequence>
<accession>A0A0F4GEG9</accession>
<dbReference type="PANTHER" id="PTHR35897:SF1">
    <property type="entry name" value="METHYLTRANSFERASE AUSD"/>
    <property type="match status" value="1"/>
</dbReference>
<dbReference type="AlphaFoldDB" id="A0A0F4GEG9"/>
<evidence type="ECO:0000256" key="3">
    <source>
        <dbReference type="ARBA" id="ARBA00022691"/>
    </source>
</evidence>
<organism evidence="6 7">
    <name type="scientific">Zymoseptoria brevis</name>
    <dbReference type="NCBI Taxonomy" id="1047168"/>
    <lineage>
        <taxon>Eukaryota</taxon>
        <taxon>Fungi</taxon>
        <taxon>Dikarya</taxon>
        <taxon>Ascomycota</taxon>
        <taxon>Pezizomycotina</taxon>
        <taxon>Dothideomycetes</taxon>
        <taxon>Dothideomycetidae</taxon>
        <taxon>Mycosphaerellales</taxon>
        <taxon>Mycosphaerellaceae</taxon>
        <taxon>Zymoseptoria</taxon>
    </lineage>
</organism>
<dbReference type="InterPro" id="IPR051654">
    <property type="entry name" value="Meroterpenoid_MTases"/>
</dbReference>
<comment type="caution">
    <text evidence="6">The sequence shown here is derived from an EMBL/GenBank/DDBJ whole genome shotgun (WGS) entry which is preliminary data.</text>
</comment>
<dbReference type="GO" id="GO:0032259">
    <property type="term" value="P:methylation"/>
    <property type="evidence" value="ECO:0007669"/>
    <property type="project" value="UniProtKB-KW"/>
</dbReference>
<dbReference type="SUPFAM" id="SSF53335">
    <property type="entry name" value="S-adenosyl-L-methionine-dependent methyltransferases"/>
    <property type="match status" value="1"/>
</dbReference>
<keyword evidence="6" id="KW-0489">Methyltransferase</keyword>
<dbReference type="Gene3D" id="3.40.50.150">
    <property type="entry name" value="Vaccinia Virus protein VP39"/>
    <property type="match status" value="1"/>
</dbReference>
<dbReference type="CDD" id="cd02440">
    <property type="entry name" value="AdoMet_MTases"/>
    <property type="match status" value="1"/>
</dbReference>
<dbReference type="Pfam" id="PF13649">
    <property type="entry name" value="Methyltransf_25"/>
    <property type="match status" value="1"/>
</dbReference>
<dbReference type="InterPro" id="IPR029063">
    <property type="entry name" value="SAM-dependent_MTases_sf"/>
</dbReference>
<evidence type="ECO:0000256" key="1">
    <source>
        <dbReference type="ARBA" id="ARBA00005179"/>
    </source>
</evidence>
<dbReference type="EMBL" id="LAFY01001040">
    <property type="protein sequence ID" value="KJX95796.1"/>
    <property type="molecule type" value="Genomic_DNA"/>
</dbReference>
<comment type="pathway">
    <text evidence="1">Secondary metabolite biosynthesis.</text>
</comment>
<dbReference type="GO" id="GO:0008168">
    <property type="term" value="F:methyltransferase activity"/>
    <property type="evidence" value="ECO:0007669"/>
    <property type="project" value="UniProtKB-KW"/>
</dbReference>
<keyword evidence="2 6" id="KW-0808">Transferase</keyword>
<dbReference type="InterPro" id="IPR041698">
    <property type="entry name" value="Methyltransf_25"/>
</dbReference>
<evidence type="ECO:0000313" key="7">
    <source>
        <dbReference type="Proteomes" id="UP000033647"/>
    </source>
</evidence>
<evidence type="ECO:0000313" key="6">
    <source>
        <dbReference type="EMBL" id="KJX95796.1"/>
    </source>
</evidence>
<evidence type="ECO:0000256" key="2">
    <source>
        <dbReference type="ARBA" id="ARBA00022679"/>
    </source>
</evidence>
<feature type="domain" description="Methyltransferase" evidence="5">
    <location>
        <begin position="83"/>
        <end position="181"/>
    </location>
</feature>
<protein>
    <submittedName>
        <fullName evidence="6">Methyltransferase domain-containing protein</fullName>
    </submittedName>
</protein>
<dbReference type="STRING" id="1047168.A0A0F4GEG9"/>
<evidence type="ECO:0000256" key="4">
    <source>
        <dbReference type="ARBA" id="ARBA00038314"/>
    </source>
</evidence>